<proteinExistence type="predicted"/>
<comment type="caution">
    <text evidence="2">The sequence shown here is derived from an EMBL/GenBank/DDBJ whole genome shotgun (WGS) entry which is preliminary data.</text>
</comment>
<dbReference type="AlphaFoldDB" id="A0A314USF6"/>
<evidence type="ECO:0000313" key="3">
    <source>
        <dbReference type="Proteomes" id="UP000250321"/>
    </source>
</evidence>
<sequence length="63" mass="7195">MLARRPTRLQTTTLCSPLIDPRRRGPRAHSSPEIRGPVPARGLRFEDRAQPRRPDLLLPRTTS</sequence>
<feature type="compositionally biased region" description="Basic and acidic residues" evidence="1">
    <location>
        <begin position="43"/>
        <end position="55"/>
    </location>
</feature>
<reference evidence="2 3" key="1">
    <citation type="submission" date="2018-02" db="EMBL/GenBank/DDBJ databases">
        <title>Draft genome of wild Prunus yedoensis var. nudiflora.</title>
        <authorList>
            <person name="Baek S."/>
            <person name="Kim J.-H."/>
            <person name="Choi K."/>
            <person name="Kim G.-B."/>
            <person name="Cho A."/>
            <person name="Jang H."/>
            <person name="Shin C.-H."/>
            <person name="Yu H.-J."/>
            <person name="Mun J.-H."/>
        </authorList>
    </citation>
    <scope>NUCLEOTIDE SEQUENCE [LARGE SCALE GENOMIC DNA]</scope>
    <source>
        <strain evidence="3">cv. Jeju island</strain>
        <tissue evidence="2">Leaf</tissue>
    </source>
</reference>
<evidence type="ECO:0000313" key="2">
    <source>
        <dbReference type="EMBL" id="PQM39572.1"/>
    </source>
</evidence>
<name>A0A314USF6_PRUYE</name>
<evidence type="ECO:0000256" key="1">
    <source>
        <dbReference type="SAM" id="MobiDB-lite"/>
    </source>
</evidence>
<feature type="region of interest" description="Disordered" evidence="1">
    <location>
        <begin position="1"/>
        <end position="63"/>
    </location>
</feature>
<protein>
    <submittedName>
        <fullName evidence="2">Uncharacterized protein</fullName>
    </submittedName>
</protein>
<keyword evidence="3" id="KW-1185">Reference proteome</keyword>
<dbReference type="EMBL" id="PJQY01003178">
    <property type="protein sequence ID" value="PQM39572.1"/>
    <property type="molecule type" value="Genomic_DNA"/>
</dbReference>
<organism evidence="2 3">
    <name type="scientific">Prunus yedoensis var. nudiflora</name>
    <dbReference type="NCBI Taxonomy" id="2094558"/>
    <lineage>
        <taxon>Eukaryota</taxon>
        <taxon>Viridiplantae</taxon>
        <taxon>Streptophyta</taxon>
        <taxon>Embryophyta</taxon>
        <taxon>Tracheophyta</taxon>
        <taxon>Spermatophyta</taxon>
        <taxon>Magnoliopsida</taxon>
        <taxon>eudicotyledons</taxon>
        <taxon>Gunneridae</taxon>
        <taxon>Pentapetalae</taxon>
        <taxon>rosids</taxon>
        <taxon>fabids</taxon>
        <taxon>Rosales</taxon>
        <taxon>Rosaceae</taxon>
        <taxon>Amygdaloideae</taxon>
        <taxon>Amygdaleae</taxon>
        <taxon>Prunus</taxon>
    </lineage>
</organism>
<dbReference type="Proteomes" id="UP000250321">
    <property type="component" value="Unassembled WGS sequence"/>
</dbReference>
<gene>
    <name evidence="2" type="ORF">Pyn_22951</name>
</gene>
<accession>A0A314USF6</accession>